<dbReference type="OrthoDB" id="121309at2157"/>
<organism evidence="7 8">
    <name type="scientific">Nitrosopumilus oxyclinae</name>
    <dbReference type="NCBI Taxonomy" id="1959104"/>
    <lineage>
        <taxon>Archaea</taxon>
        <taxon>Nitrososphaerota</taxon>
        <taxon>Nitrososphaeria</taxon>
        <taxon>Nitrosopumilales</taxon>
        <taxon>Nitrosopumilaceae</taxon>
        <taxon>Nitrosopumilus</taxon>
    </lineage>
</organism>
<dbReference type="Proteomes" id="UP000509441">
    <property type="component" value="Chromosome"/>
</dbReference>
<reference evidence="7 8" key="1">
    <citation type="submission" date="2018-02" db="EMBL/GenBank/DDBJ databases">
        <title>Complete genome of Nitrosopumilus oxyclinae HCE1.</title>
        <authorList>
            <person name="Qin W."/>
            <person name="Zheng Y."/>
            <person name="Stahl D.A."/>
        </authorList>
    </citation>
    <scope>NUCLEOTIDE SEQUENCE [LARGE SCALE GENOMIC DNA]</scope>
    <source>
        <strain evidence="7 8">HCE1</strain>
    </source>
</reference>
<evidence type="ECO:0000313" key="7">
    <source>
        <dbReference type="EMBL" id="QLH04861.1"/>
    </source>
</evidence>
<evidence type="ECO:0000313" key="8">
    <source>
        <dbReference type="Proteomes" id="UP000509441"/>
    </source>
</evidence>
<dbReference type="Pfam" id="PF01810">
    <property type="entry name" value="LysE"/>
    <property type="match status" value="1"/>
</dbReference>
<proteinExistence type="predicted"/>
<accession>A0A7D5RAX7</accession>
<dbReference type="EMBL" id="CP026994">
    <property type="protein sequence ID" value="QLH04861.1"/>
    <property type="molecule type" value="Genomic_DNA"/>
</dbReference>
<evidence type="ECO:0000256" key="6">
    <source>
        <dbReference type="SAM" id="Phobius"/>
    </source>
</evidence>
<dbReference type="InterPro" id="IPR001123">
    <property type="entry name" value="LeuE-type"/>
</dbReference>
<feature type="transmembrane region" description="Helical" evidence="6">
    <location>
        <begin position="72"/>
        <end position="90"/>
    </location>
</feature>
<feature type="transmembrane region" description="Helical" evidence="6">
    <location>
        <begin position="44"/>
        <end position="66"/>
    </location>
</feature>
<dbReference type="KEGG" id="nox:C5F49_05680"/>
<name>A0A7D5RAX7_9ARCH</name>
<dbReference type="GO" id="GO:0006865">
    <property type="term" value="P:amino acid transport"/>
    <property type="evidence" value="ECO:0007669"/>
    <property type="project" value="InterPro"/>
</dbReference>
<keyword evidence="3 6" id="KW-0812">Transmembrane</keyword>
<gene>
    <name evidence="7" type="ORF">C5F49_05680</name>
</gene>
<feature type="transmembrane region" description="Helical" evidence="6">
    <location>
        <begin position="111"/>
        <end position="129"/>
    </location>
</feature>
<keyword evidence="2" id="KW-1003">Cell membrane</keyword>
<evidence type="ECO:0000256" key="4">
    <source>
        <dbReference type="ARBA" id="ARBA00022989"/>
    </source>
</evidence>
<evidence type="ECO:0000256" key="3">
    <source>
        <dbReference type="ARBA" id="ARBA00022692"/>
    </source>
</evidence>
<keyword evidence="8" id="KW-1185">Reference proteome</keyword>
<evidence type="ECO:0000256" key="5">
    <source>
        <dbReference type="ARBA" id="ARBA00023136"/>
    </source>
</evidence>
<evidence type="ECO:0000256" key="1">
    <source>
        <dbReference type="ARBA" id="ARBA00004651"/>
    </source>
</evidence>
<sequence>MIQIFEFAIIVIVISASGVMAPGPLFTANISYGLREGTKSGVKMAIGHTIVEFPLVILLGIGVFSLESFPEFRTIISIVGAITLFIFAFVQIKNTLQNNKNITSIPKHGPLLTGIVLSALNPFFIIWWLTIGFKLISDAMLMWAFSGILIVFFLHIWMDYVWLGGISFLASKSSQILSNRNYKIIMVGLSLLLVYFGIIFLLDISP</sequence>
<protein>
    <submittedName>
        <fullName evidence="7">Lysine transporter LysE</fullName>
    </submittedName>
</protein>
<dbReference type="PANTHER" id="PTHR38825">
    <property type="entry name" value="LYSINE EXPORTER PROTEIN (LYSE/YGGA)"/>
    <property type="match status" value="1"/>
</dbReference>
<dbReference type="AlphaFoldDB" id="A0A7D5RAX7"/>
<feature type="transmembrane region" description="Helical" evidence="6">
    <location>
        <begin position="6"/>
        <end position="32"/>
    </location>
</feature>
<comment type="subcellular location">
    <subcellularLocation>
        <location evidence="1">Cell membrane</location>
        <topology evidence="1">Multi-pass membrane protein</topology>
    </subcellularLocation>
</comment>
<feature type="transmembrane region" description="Helical" evidence="6">
    <location>
        <begin position="141"/>
        <end position="163"/>
    </location>
</feature>
<dbReference type="GO" id="GO:0005886">
    <property type="term" value="C:plasma membrane"/>
    <property type="evidence" value="ECO:0007669"/>
    <property type="project" value="UniProtKB-SubCell"/>
</dbReference>
<dbReference type="PANTHER" id="PTHR38825:SF1">
    <property type="entry name" value="TRANSPORTER, LYSE FAMILY"/>
    <property type="match status" value="1"/>
</dbReference>
<keyword evidence="4 6" id="KW-1133">Transmembrane helix</keyword>
<feature type="transmembrane region" description="Helical" evidence="6">
    <location>
        <begin position="184"/>
        <end position="202"/>
    </location>
</feature>
<keyword evidence="5 6" id="KW-0472">Membrane</keyword>
<evidence type="ECO:0000256" key="2">
    <source>
        <dbReference type="ARBA" id="ARBA00022475"/>
    </source>
</evidence>